<accession>A0A816HPP5</accession>
<reference evidence="1" key="1">
    <citation type="submission" date="2021-02" db="EMBL/GenBank/DDBJ databases">
        <authorList>
            <person name="Nowell W R."/>
        </authorList>
    </citation>
    <scope>NUCLEOTIDE SEQUENCE</scope>
</reference>
<name>A0A816HPP5_ADIRI</name>
<comment type="caution">
    <text evidence="1">The sequence shown here is derived from an EMBL/GenBank/DDBJ whole genome shotgun (WGS) entry which is preliminary data.</text>
</comment>
<feature type="non-terminal residue" evidence="1">
    <location>
        <position position="129"/>
    </location>
</feature>
<feature type="non-terminal residue" evidence="1">
    <location>
        <position position="1"/>
    </location>
</feature>
<proteinExistence type="predicted"/>
<sequence length="129" mass="14573">HVKQLAIQPPVLVAAVAHVPVHAPRRQLLQRVPAVQAALALQQAQQRPQVPAPLQAPQVLVLRQVVALVLLVQPPLRRLRRQQLQHHPPALLRRVLLVVLLRRPHPQPQVLHQQALLPLQARQHQLIAR</sequence>
<protein>
    <submittedName>
        <fullName evidence="1">Uncharacterized protein</fullName>
    </submittedName>
</protein>
<evidence type="ECO:0000313" key="1">
    <source>
        <dbReference type="EMBL" id="CAF1689541.1"/>
    </source>
</evidence>
<gene>
    <name evidence="1" type="ORF">XAT740_LOCUS63350</name>
</gene>
<evidence type="ECO:0000313" key="2">
    <source>
        <dbReference type="Proteomes" id="UP000663828"/>
    </source>
</evidence>
<dbReference type="Proteomes" id="UP000663828">
    <property type="component" value="Unassembled WGS sequence"/>
</dbReference>
<dbReference type="EMBL" id="CAJNOR010019372">
    <property type="protein sequence ID" value="CAF1689541.1"/>
    <property type="molecule type" value="Genomic_DNA"/>
</dbReference>
<keyword evidence="2" id="KW-1185">Reference proteome</keyword>
<dbReference type="AlphaFoldDB" id="A0A816HPP5"/>
<organism evidence="1 2">
    <name type="scientific">Adineta ricciae</name>
    <name type="common">Rotifer</name>
    <dbReference type="NCBI Taxonomy" id="249248"/>
    <lineage>
        <taxon>Eukaryota</taxon>
        <taxon>Metazoa</taxon>
        <taxon>Spiralia</taxon>
        <taxon>Gnathifera</taxon>
        <taxon>Rotifera</taxon>
        <taxon>Eurotatoria</taxon>
        <taxon>Bdelloidea</taxon>
        <taxon>Adinetida</taxon>
        <taxon>Adinetidae</taxon>
        <taxon>Adineta</taxon>
    </lineage>
</organism>